<name>A0A0E9XEZ4_ANGAN</name>
<evidence type="ECO:0000313" key="1">
    <source>
        <dbReference type="EMBL" id="JAI01293.1"/>
    </source>
</evidence>
<reference evidence="1" key="1">
    <citation type="submission" date="2014-11" db="EMBL/GenBank/DDBJ databases">
        <authorList>
            <person name="Amaro Gonzalez C."/>
        </authorList>
    </citation>
    <scope>NUCLEOTIDE SEQUENCE</scope>
</reference>
<dbReference type="AlphaFoldDB" id="A0A0E9XEZ4"/>
<sequence length="28" mass="2989">MNRLAQLPAVDRLLSGQAAALGPRSARR</sequence>
<accession>A0A0E9XEZ4</accession>
<dbReference type="EMBL" id="GBXM01007285">
    <property type="protein sequence ID" value="JAI01293.1"/>
    <property type="molecule type" value="Transcribed_RNA"/>
</dbReference>
<proteinExistence type="predicted"/>
<reference evidence="1" key="2">
    <citation type="journal article" date="2015" name="Fish Shellfish Immunol.">
        <title>Early steps in the European eel (Anguilla anguilla)-Vibrio vulnificus interaction in the gills: Role of the RtxA13 toxin.</title>
        <authorList>
            <person name="Callol A."/>
            <person name="Pajuelo D."/>
            <person name="Ebbesson L."/>
            <person name="Teles M."/>
            <person name="MacKenzie S."/>
            <person name="Amaro C."/>
        </authorList>
    </citation>
    <scope>NUCLEOTIDE SEQUENCE</scope>
</reference>
<protein>
    <submittedName>
        <fullName evidence="1">Uncharacterized protein</fullName>
    </submittedName>
</protein>
<organism evidence="1">
    <name type="scientific">Anguilla anguilla</name>
    <name type="common">European freshwater eel</name>
    <name type="synonym">Muraena anguilla</name>
    <dbReference type="NCBI Taxonomy" id="7936"/>
    <lineage>
        <taxon>Eukaryota</taxon>
        <taxon>Metazoa</taxon>
        <taxon>Chordata</taxon>
        <taxon>Craniata</taxon>
        <taxon>Vertebrata</taxon>
        <taxon>Euteleostomi</taxon>
        <taxon>Actinopterygii</taxon>
        <taxon>Neopterygii</taxon>
        <taxon>Teleostei</taxon>
        <taxon>Anguilliformes</taxon>
        <taxon>Anguillidae</taxon>
        <taxon>Anguilla</taxon>
    </lineage>
</organism>